<keyword evidence="7" id="KW-1185">Reference proteome</keyword>
<name>A0ABV9U7X9_9ACTN</name>
<evidence type="ECO:0000313" key="6">
    <source>
        <dbReference type="EMBL" id="MFC4911017.1"/>
    </source>
</evidence>
<dbReference type="Gene3D" id="1.10.357.10">
    <property type="entry name" value="Tetracycline Repressor, domain 2"/>
    <property type="match status" value="1"/>
</dbReference>
<protein>
    <submittedName>
        <fullName evidence="6">TetR/AcrR family transcriptional regulator</fullName>
    </submittedName>
</protein>
<dbReference type="PANTHER" id="PTHR30055:SF234">
    <property type="entry name" value="HTH-TYPE TRANSCRIPTIONAL REGULATOR BETI"/>
    <property type="match status" value="1"/>
</dbReference>
<sequence>MRSTDEIIGAAIRCLNADPTASMAQLAEAAGVSRATLHRHFASREDLLRALGERATRRWEESQDAAGIDAAAASGDPDRLAAALRALLTAFVADADDFGFALTDHFVNRVPELVAWGSRLEEREIAFYTACRRAGVLRADLPVRWVSNTVYGLMISVRESLRRGDVARRDVPALLIETFLTGAGGAPGSVDDGGTR</sequence>
<evidence type="ECO:0000256" key="1">
    <source>
        <dbReference type="ARBA" id="ARBA00023015"/>
    </source>
</evidence>
<dbReference type="Pfam" id="PF00440">
    <property type="entry name" value="TetR_N"/>
    <property type="match status" value="1"/>
</dbReference>
<keyword evidence="1" id="KW-0805">Transcription regulation</keyword>
<evidence type="ECO:0000256" key="3">
    <source>
        <dbReference type="ARBA" id="ARBA00023163"/>
    </source>
</evidence>
<feature type="DNA-binding region" description="H-T-H motif" evidence="4">
    <location>
        <begin position="22"/>
        <end position="41"/>
    </location>
</feature>
<gene>
    <name evidence="6" type="ORF">ACFPCY_27165</name>
</gene>
<dbReference type="RefSeq" id="WP_378259666.1">
    <property type="nucleotide sequence ID" value="NZ_JBHSIT010000008.1"/>
</dbReference>
<dbReference type="EMBL" id="JBHSIT010000008">
    <property type="protein sequence ID" value="MFC4911017.1"/>
    <property type="molecule type" value="Genomic_DNA"/>
</dbReference>
<organism evidence="6 7">
    <name type="scientific">Actinomadura gamaensis</name>
    <dbReference type="NCBI Taxonomy" id="1763541"/>
    <lineage>
        <taxon>Bacteria</taxon>
        <taxon>Bacillati</taxon>
        <taxon>Actinomycetota</taxon>
        <taxon>Actinomycetes</taxon>
        <taxon>Streptosporangiales</taxon>
        <taxon>Thermomonosporaceae</taxon>
        <taxon>Actinomadura</taxon>
    </lineage>
</organism>
<proteinExistence type="predicted"/>
<accession>A0ABV9U7X9</accession>
<dbReference type="SUPFAM" id="SSF46689">
    <property type="entry name" value="Homeodomain-like"/>
    <property type="match status" value="1"/>
</dbReference>
<dbReference type="PANTHER" id="PTHR30055">
    <property type="entry name" value="HTH-TYPE TRANSCRIPTIONAL REGULATOR RUTR"/>
    <property type="match status" value="1"/>
</dbReference>
<evidence type="ECO:0000313" key="7">
    <source>
        <dbReference type="Proteomes" id="UP001595872"/>
    </source>
</evidence>
<feature type="domain" description="HTH tetR-type" evidence="5">
    <location>
        <begin position="1"/>
        <end position="59"/>
    </location>
</feature>
<keyword evidence="2 4" id="KW-0238">DNA-binding</keyword>
<dbReference type="InterPro" id="IPR001647">
    <property type="entry name" value="HTH_TetR"/>
</dbReference>
<dbReference type="InterPro" id="IPR009057">
    <property type="entry name" value="Homeodomain-like_sf"/>
</dbReference>
<dbReference type="InterPro" id="IPR050109">
    <property type="entry name" value="HTH-type_TetR-like_transc_reg"/>
</dbReference>
<evidence type="ECO:0000256" key="4">
    <source>
        <dbReference type="PROSITE-ProRule" id="PRU00335"/>
    </source>
</evidence>
<evidence type="ECO:0000256" key="2">
    <source>
        <dbReference type="ARBA" id="ARBA00023125"/>
    </source>
</evidence>
<comment type="caution">
    <text evidence="6">The sequence shown here is derived from an EMBL/GenBank/DDBJ whole genome shotgun (WGS) entry which is preliminary data.</text>
</comment>
<evidence type="ECO:0000259" key="5">
    <source>
        <dbReference type="PROSITE" id="PS50977"/>
    </source>
</evidence>
<dbReference type="Proteomes" id="UP001595872">
    <property type="component" value="Unassembled WGS sequence"/>
</dbReference>
<reference evidence="7" key="1">
    <citation type="journal article" date="2019" name="Int. J. Syst. Evol. Microbiol.">
        <title>The Global Catalogue of Microorganisms (GCM) 10K type strain sequencing project: providing services to taxonomists for standard genome sequencing and annotation.</title>
        <authorList>
            <consortium name="The Broad Institute Genomics Platform"/>
            <consortium name="The Broad Institute Genome Sequencing Center for Infectious Disease"/>
            <person name="Wu L."/>
            <person name="Ma J."/>
        </authorList>
    </citation>
    <scope>NUCLEOTIDE SEQUENCE [LARGE SCALE GENOMIC DNA]</scope>
    <source>
        <strain evidence="7">KLKA75</strain>
    </source>
</reference>
<keyword evidence="3" id="KW-0804">Transcription</keyword>
<dbReference type="PROSITE" id="PS50977">
    <property type="entry name" value="HTH_TETR_2"/>
    <property type="match status" value="1"/>
</dbReference>